<comment type="caution">
    <text evidence="1">The sequence shown here is derived from an EMBL/GenBank/DDBJ whole genome shotgun (WGS) entry which is preliminary data.</text>
</comment>
<evidence type="ECO:0000313" key="2">
    <source>
        <dbReference type="Proteomes" id="UP001296923"/>
    </source>
</evidence>
<evidence type="ECO:0008006" key="3">
    <source>
        <dbReference type="Google" id="ProtNLM"/>
    </source>
</evidence>
<proteinExistence type="predicted"/>
<protein>
    <recommendedName>
        <fullName evidence="3">Phage protein</fullName>
    </recommendedName>
</protein>
<organism evidence="1 2">
    <name type="scientific">Fictibacillus nanhaiensis</name>
    <dbReference type="NCBI Taxonomy" id="742169"/>
    <lineage>
        <taxon>Bacteria</taxon>
        <taxon>Bacillati</taxon>
        <taxon>Bacillota</taxon>
        <taxon>Bacilli</taxon>
        <taxon>Bacillales</taxon>
        <taxon>Fictibacillaceae</taxon>
        <taxon>Fictibacillus</taxon>
    </lineage>
</organism>
<name>A0ABS2ZNU0_9BACL</name>
<keyword evidence="2" id="KW-1185">Reference proteome</keyword>
<reference evidence="1 2" key="1">
    <citation type="submission" date="2021-01" db="EMBL/GenBank/DDBJ databases">
        <title>Genome Sequencing of Type Strains.</title>
        <authorList>
            <person name="Lemaire J.F."/>
            <person name="Inderbitzin P."/>
            <person name="Collins S.B."/>
            <person name="Wespe N."/>
            <person name="Knight-Connoni V."/>
        </authorList>
    </citation>
    <scope>NUCLEOTIDE SEQUENCE [LARGE SCALE GENOMIC DNA]</scope>
    <source>
        <strain evidence="1 2">DSM 23009</strain>
    </source>
</reference>
<dbReference type="EMBL" id="JAFHKR010000038">
    <property type="protein sequence ID" value="MBN3554162.1"/>
    <property type="molecule type" value="Genomic_DNA"/>
</dbReference>
<dbReference type="RefSeq" id="WP_205725207.1">
    <property type="nucleotide sequence ID" value="NZ_JAFHKR010000038.1"/>
</dbReference>
<accession>A0ABS2ZNU0</accession>
<dbReference type="Proteomes" id="UP001296923">
    <property type="component" value="Unassembled WGS sequence"/>
</dbReference>
<sequence>MSDRLLLEQILELTKQNQQGILELKDDVADLKVRVTNIEKTMVRKNDLKYYEFKIAEHDREIFQLKEN</sequence>
<gene>
    <name evidence="1" type="ORF">JYA63_07805</name>
</gene>
<evidence type="ECO:0000313" key="1">
    <source>
        <dbReference type="EMBL" id="MBN3554162.1"/>
    </source>
</evidence>